<reference evidence="3" key="1">
    <citation type="journal article" date="2014" name="Proc. Natl. Acad. Sci. U.S.A.">
        <title>Extensive sampling of basidiomycete genomes demonstrates inadequacy of the white-rot/brown-rot paradigm for wood decay fungi.</title>
        <authorList>
            <person name="Riley R."/>
            <person name="Salamov A.A."/>
            <person name="Brown D.W."/>
            <person name="Nagy L.G."/>
            <person name="Floudas D."/>
            <person name="Held B.W."/>
            <person name="Levasseur A."/>
            <person name="Lombard V."/>
            <person name="Morin E."/>
            <person name="Otillar R."/>
            <person name="Lindquist E.A."/>
            <person name="Sun H."/>
            <person name="LaButti K.M."/>
            <person name="Schmutz J."/>
            <person name="Jabbour D."/>
            <person name="Luo H."/>
            <person name="Baker S.E."/>
            <person name="Pisabarro A.G."/>
            <person name="Walton J.D."/>
            <person name="Blanchette R.A."/>
            <person name="Henrissat B."/>
            <person name="Martin F."/>
            <person name="Cullen D."/>
            <person name="Hibbett D.S."/>
            <person name="Grigoriev I.V."/>
        </authorList>
    </citation>
    <scope>NUCLEOTIDE SEQUENCE [LARGE SCALE GENOMIC DNA]</scope>
    <source>
        <strain evidence="3">CBS 339.88</strain>
    </source>
</reference>
<keyword evidence="1" id="KW-1133">Transmembrane helix</keyword>
<evidence type="ECO:0000313" key="3">
    <source>
        <dbReference type="Proteomes" id="UP000027222"/>
    </source>
</evidence>
<dbReference type="Proteomes" id="UP000027222">
    <property type="component" value="Unassembled WGS sequence"/>
</dbReference>
<organism evidence="2 3">
    <name type="scientific">Galerina marginata (strain CBS 339.88)</name>
    <dbReference type="NCBI Taxonomy" id="685588"/>
    <lineage>
        <taxon>Eukaryota</taxon>
        <taxon>Fungi</taxon>
        <taxon>Dikarya</taxon>
        <taxon>Basidiomycota</taxon>
        <taxon>Agaricomycotina</taxon>
        <taxon>Agaricomycetes</taxon>
        <taxon>Agaricomycetidae</taxon>
        <taxon>Agaricales</taxon>
        <taxon>Agaricineae</taxon>
        <taxon>Strophariaceae</taxon>
        <taxon>Galerina</taxon>
    </lineage>
</organism>
<evidence type="ECO:0000313" key="2">
    <source>
        <dbReference type="EMBL" id="KDR67154.1"/>
    </source>
</evidence>
<keyword evidence="3" id="KW-1185">Reference proteome</keyword>
<feature type="non-terminal residue" evidence="2">
    <location>
        <position position="1"/>
    </location>
</feature>
<evidence type="ECO:0000256" key="1">
    <source>
        <dbReference type="SAM" id="Phobius"/>
    </source>
</evidence>
<dbReference type="AlphaFoldDB" id="A0A067SHF3"/>
<accession>A0A067SHF3</accession>
<keyword evidence="1" id="KW-0472">Membrane</keyword>
<dbReference type="STRING" id="685588.A0A067SHF3"/>
<dbReference type="EMBL" id="KL142417">
    <property type="protein sequence ID" value="KDR67154.1"/>
    <property type="molecule type" value="Genomic_DNA"/>
</dbReference>
<name>A0A067SHF3_GALM3</name>
<dbReference type="InterPro" id="IPR040521">
    <property type="entry name" value="KDZ"/>
</dbReference>
<dbReference type="HOGENOM" id="CLU_003703_5_1_1"/>
<gene>
    <name evidence="2" type="ORF">GALMADRAFT_23542</name>
</gene>
<dbReference type="OrthoDB" id="3257768at2759"/>
<proteinExistence type="predicted"/>
<keyword evidence="1" id="KW-0812">Transmembrane</keyword>
<feature type="non-terminal residue" evidence="2">
    <location>
        <position position="143"/>
    </location>
</feature>
<sequence>GLQAVEQANTKYSKGLRYTGVTAVSCGRSEMVMPCSIGNVIKGEKYCHSDYSFGSALRFYMAALVVIISYNIACRWFVNFMSRVENFWPELLKPPEGMTFCPLIPKLHDNGHKKTKNHEQFSFNLCQGVGHADGEGPERIWAG</sequence>
<dbReference type="Pfam" id="PF18758">
    <property type="entry name" value="KDZ"/>
    <property type="match status" value="1"/>
</dbReference>
<protein>
    <submittedName>
        <fullName evidence="2">Uncharacterized protein</fullName>
    </submittedName>
</protein>
<feature type="transmembrane region" description="Helical" evidence="1">
    <location>
        <begin position="59"/>
        <end position="78"/>
    </location>
</feature>